<name>A0A117EFA7_STRSC</name>
<dbReference type="EMBL" id="BCMM01000029">
    <property type="protein sequence ID" value="GAQ65298.1"/>
    <property type="molecule type" value="Genomic_DNA"/>
</dbReference>
<sequence length="699" mass="76417">MDGQEDADGRFVKAERLLQGLATALVRLGVELDIRGADSRDWLLLVRQLYVLSSLGQHQFVAIAGEQGAGKTLLARNLYPDADAWLVDNTGLGEKCPVAIVERAGLQEPRGVVVFRQPGVQAERTGQLVEQKYYSAEQREEWRRHVRSEDARVLLTQLEVPLSFWQLDGTGFVLLPGLERGRAQEHWQELMKIVLATSPAALVVADERRLANAGQPELLSLLRRDEQELQLVVAVTRCEVSAPEAIEERTARAAEVFGVDPVDVVPVGKDGSRPKGWVQMLRGRIDAKRGSARDSRRLETGLMRGLVRRDLAGVLRTAKAARDRRALDSEVADQIQGLLDEFDTASNGLRRALTPKVAEYYGRHTGRASTRLTELLQESGGWKEIRIRTEENVRLRRNERDDRLTELVRQAWLTPAGSGQPELPGPNAAYLGSIEATVQVQRQVYLGAFTGSLTQGRLDRDVALVLTGRSPVEDADAQPDDIEAAASPAVNVGGRLVQAVKALPFMTLDARAFAVGELAMPDGTLETTRTPEELSRVLRDLADERKALLGTVGLLLGTDVFVDEDIDLPANVGQLSAALFAGGAKTVGLGATASTLLLTTLGVGVVGATLLHEGNNKMTERGRQARSLLARHREAAERQVLESVDELLRVTREVLQARLQQALGADSKLNGQFRLVSATRAVESYRERMLEALGHGELG</sequence>
<dbReference type="OrthoDB" id="6635951at2"/>
<dbReference type="SUPFAM" id="SSF52540">
    <property type="entry name" value="P-loop containing nucleoside triphosphate hydrolases"/>
    <property type="match status" value="1"/>
</dbReference>
<proteinExistence type="predicted"/>
<gene>
    <name evidence="1" type="ORF">SsS58_05707</name>
</gene>
<evidence type="ECO:0000313" key="1">
    <source>
        <dbReference type="EMBL" id="GAQ65298.1"/>
    </source>
</evidence>
<comment type="caution">
    <text evidence="1">The sequence shown here is derived from an EMBL/GenBank/DDBJ whole genome shotgun (WGS) entry which is preliminary data.</text>
</comment>
<protein>
    <submittedName>
        <fullName evidence="1">Uncharacterized protein</fullName>
    </submittedName>
</protein>
<reference evidence="1 2" key="2">
    <citation type="journal article" date="2016" name="Genome Announc.">
        <title>Draft Genome Sequences of Streptomyces scabiei S58, Streptomyces turgidiscabies T45, and Streptomyces acidiscabies a10, the Pathogens of Potato Common Scab, Isolated in Japan.</title>
        <authorList>
            <person name="Tomihama T."/>
            <person name="Nishi Y."/>
            <person name="Sakai M."/>
            <person name="Ikenaga M."/>
            <person name="Okubo T."/>
            <person name="Ikeda S."/>
        </authorList>
    </citation>
    <scope>NUCLEOTIDE SEQUENCE [LARGE SCALE GENOMIC DNA]</scope>
    <source>
        <strain evidence="1 2">S58</strain>
    </source>
</reference>
<dbReference type="RefSeq" id="WP_059082676.1">
    <property type="nucleotide sequence ID" value="NZ_BCMM01000029.1"/>
</dbReference>
<dbReference type="Proteomes" id="UP000067448">
    <property type="component" value="Unassembled WGS sequence"/>
</dbReference>
<dbReference type="AlphaFoldDB" id="A0A117EFA7"/>
<evidence type="ECO:0000313" key="2">
    <source>
        <dbReference type="Proteomes" id="UP000067448"/>
    </source>
</evidence>
<reference evidence="2" key="3">
    <citation type="submission" date="2016-02" db="EMBL/GenBank/DDBJ databases">
        <title>Draft genome of pathogenic Streptomyces sp. in Japan.</title>
        <authorList>
            <person name="Tomihama T."/>
            <person name="Ikenaga M."/>
            <person name="Sakai M."/>
            <person name="Okubo T."/>
            <person name="Ikeda S."/>
        </authorList>
    </citation>
    <scope>NUCLEOTIDE SEQUENCE [LARGE SCALE GENOMIC DNA]</scope>
    <source>
        <strain evidence="2">S58</strain>
    </source>
</reference>
<dbReference type="InterPro" id="IPR027417">
    <property type="entry name" value="P-loop_NTPase"/>
</dbReference>
<accession>A0A117EFA7</accession>
<reference evidence="2" key="1">
    <citation type="submission" date="2015-11" db="EMBL/GenBank/DDBJ databases">
        <authorList>
            <consortium name="Cross-ministerial Strategic Innovation Promotion Program (SIP) consortium"/>
            <person name="Tomihama T."/>
            <person name="Ikenaga M."/>
            <person name="Sakai M."/>
            <person name="Okubo T."/>
            <person name="Ikeda S."/>
        </authorList>
    </citation>
    <scope>NUCLEOTIDE SEQUENCE [LARGE SCALE GENOMIC DNA]</scope>
    <source>
        <strain evidence="2">S58</strain>
    </source>
</reference>
<organism evidence="1 2">
    <name type="scientific">Streptomyces scabiei</name>
    <dbReference type="NCBI Taxonomy" id="1930"/>
    <lineage>
        <taxon>Bacteria</taxon>
        <taxon>Bacillati</taxon>
        <taxon>Actinomycetota</taxon>
        <taxon>Actinomycetes</taxon>
        <taxon>Kitasatosporales</taxon>
        <taxon>Streptomycetaceae</taxon>
        <taxon>Streptomyces</taxon>
    </lineage>
</organism>